<sequence length="363" mass="39873">MIYRAIGLMSGSSLDGLDIAMVEFEEVRGQWNYNVEAADTIAYSDEWKNKLQSATQMNARDYLHLHSEYGLYLGKLTQEFIENNHLEHRVQMIASHGHTTFHEPQNQFTAQLGDGAAIAAETNINVVSDLRALDVALGGQGAPIVPMGEKFLFPDYGYYLNIGGITNISIQSEDKIIAFDVAPANRILNLLAAKKGQEFDGDGNIAAAGKVDTALLTKLNSLDYYKNSGAKSLANDFGTDTIFPIIENAQLSTEDAMATYIEHIAMQIGYAVSANPRPKNSNKMLITGGGAFNAFLIKRISYFMKQYGIEVVIPEKDTVAFKEAIIMAFLGLLRWREENTTLATVTGASRNSIGGAIWMGQEY</sequence>
<dbReference type="EC" id="2.7.1.170" evidence="1"/>
<keyword evidence="1" id="KW-0418">Kinase</keyword>
<dbReference type="PANTHER" id="PTHR30605">
    <property type="entry name" value="ANHYDRO-N-ACETYLMURAMIC ACID KINASE"/>
    <property type="match status" value="1"/>
</dbReference>
<dbReference type="InterPro" id="IPR005338">
    <property type="entry name" value="Anhydro_N_Ac-Mur_kinase"/>
</dbReference>
<dbReference type="GO" id="GO:0006040">
    <property type="term" value="P:amino sugar metabolic process"/>
    <property type="evidence" value="ECO:0007669"/>
    <property type="project" value="InterPro"/>
</dbReference>
<dbReference type="SUPFAM" id="SSF53067">
    <property type="entry name" value="Actin-like ATPase domain"/>
    <property type="match status" value="1"/>
</dbReference>
<dbReference type="OrthoDB" id="9763949at2"/>
<dbReference type="RefSeq" id="WP_131330433.1">
    <property type="nucleotide sequence ID" value="NZ_CP044016.1"/>
</dbReference>
<dbReference type="KEGG" id="arac:E0W69_012745"/>
<dbReference type="Pfam" id="PF03702">
    <property type="entry name" value="AnmK"/>
    <property type="match status" value="1"/>
</dbReference>
<dbReference type="Proteomes" id="UP000292424">
    <property type="component" value="Chromosome"/>
</dbReference>
<evidence type="ECO:0000313" key="2">
    <source>
        <dbReference type="Proteomes" id="UP000292424"/>
    </source>
</evidence>
<dbReference type="PANTHER" id="PTHR30605:SF0">
    <property type="entry name" value="ANHYDRO-N-ACETYLMURAMIC ACID KINASE"/>
    <property type="match status" value="1"/>
</dbReference>
<accession>A0A5P2G6T1</accession>
<gene>
    <name evidence="1" type="ORF">E0W69_012745</name>
</gene>
<dbReference type="AlphaFoldDB" id="A0A5P2G6T1"/>
<proteinExistence type="predicted"/>
<organism evidence="1 2">
    <name type="scientific">Rhizosphaericola mali</name>
    <dbReference type="NCBI Taxonomy" id="2545455"/>
    <lineage>
        <taxon>Bacteria</taxon>
        <taxon>Pseudomonadati</taxon>
        <taxon>Bacteroidota</taxon>
        <taxon>Chitinophagia</taxon>
        <taxon>Chitinophagales</taxon>
        <taxon>Chitinophagaceae</taxon>
        <taxon>Rhizosphaericola</taxon>
    </lineage>
</organism>
<dbReference type="GO" id="GO:0009254">
    <property type="term" value="P:peptidoglycan turnover"/>
    <property type="evidence" value="ECO:0007669"/>
    <property type="project" value="InterPro"/>
</dbReference>
<reference evidence="1 2" key="1">
    <citation type="submission" date="2019-09" db="EMBL/GenBank/DDBJ databases">
        <title>Complete genome sequence of Arachidicoccus sp. B3-10 isolated from apple orchard soil.</title>
        <authorList>
            <person name="Kim H.S."/>
            <person name="Han K.-I."/>
            <person name="Suh M.K."/>
            <person name="Lee K.C."/>
            <person name="Eom M.K."/>
            <person name="Kim J.-S."/>
            <person name="Kang S.W."/>
            <person name="Sin Y."/>
            <person name="Lee J.-S."/>
        </authorList>
    </citation>
    <scope>NUCLEOTIDE SEQUENCE [LARGE SCALE GENOMIC DNA]</scope>
    <source>
        <strain evidence="1 2">B3-10</strain>
    </source>
</reference>
<dbReference type="EMBL" id="CP044016">
    <property type="protein sequence ID" value="QES89490.1"/>
    <property type="molecule type" value="Genomic_DNA"/>
</dbReference>
<dbReference type="GO" id="GO:0016301">
    <property type="term" value="F:kinase activity"/>
    <property type="evidence" value="ECO:0007669"/>
    <property type="project" value="UniProtKB-KW"/>
</dbReference>
<keyword evidence="2" id="KW-1185">Reference proteome</keyword>
<dbReference type="Gene3D" id="3.30.420.40">
    <property type="match status" value="2"/>
</dbReference>
<name>A0A5P2G6T1_9BACT</name>
<dbReference type="GO" id="GO:0016773">
    <property type="term" value="F:phosphotransferase activity, alcohol group as acceptor"/>
    <property type="evidence" value="ECO:0007669"/>
    <property type="project" value="InterPro"/>
</dbReference>
<dbReference type="NCBIfam" id="NF007144">
    <property type="entry name" value="PRK09585.2-3"/>
    <property type="match status" value="1"/>
</dbReference>
<protein>
    <submittedName>
        <fullName evidence="1">Anhydro-N-acetylmuramic acid kinase</fullName>
        <ecNumber evidence="1">2.7.1.170</ecNumber>
    </submittedName>
</protein>
<dbReference type="GO" id="GO:0005524">
    <property type="term" value="F:ATP binding"/>
    <property type="evidence" value="ECO:0007669"/>
    <property type="project" value="InterPro"/>
</dbReference>
<keyword evidence="1" id="KW-0808">Transferase</keyword>
<dbReference type="InterPro" id="IPR043129">
    <property type="entry name" value="ATPase_NBD"/>
</dbReference>
<evidence type="ECO:0000313" key="1">
    <source>
        <dbReference type="EMBL" id="QES89490.1"/>
    </source>
</evidence>